<reference evidence="17" key="1">
    <citation type="submission" date="2017-11" db="EMBL/GenBank/DDBJ databases">
        <title>The sensing device of the deep-sea amphipod.</title>
        <authorList>
            <person name="Kobayashi H."/>
            <person name="Nagahama T."/>
            <person name="Arai W."/>
            <person name="Sasagawa Y."/>
            <person name="Umeda M."/>
            <person name="Hayashi T."/>
            <person name="Nikaido I."/>
            <person name="Watanabe H."/>
            <person name="Oguri K."/>
            <person name="Kitazato H."/>
            <person name="Fujioka K."/>
            <person name="Kido Y."/>
            <person name="Takami H."/>
        </authorList>
    </citation>
    <scope>NUCLEOTIDE SEQUENCE</scope>
    <source>
        <tissue evidence="17">Whole body</tissue>
    </source>
</reference>
<dbReference type="GO" id="GO:0010181">
    <property type="term" value="F:FMN binding"/>
    <property type="evidence" value="ECO:0007669"/>
    <property type="project" value="InterPro"/>
</dbReference>
<keyword evidence="7" id="KW-0274">FAD</keyword>
<dbReference type="PANTHER" id="PTHR19384:SF84">
    <property type="entry name" value="METHIONINE SYNTHASE REDUCTASE"/>
    <property type="match status" value="1"/>
</dbReference>
<feature type="region of interest" description="Disordered" evidence="13">
    <location>
        <begin position="320"/>
        <end position="358"/>
    </location>
</feature>
<dbReference type="InterPro" id="IPR023173">
    <property type="entry name" value="NADPH_Cyt_P450_Rdtase_alpha"/>
</dbReference>
<evidence type="ECO:0000259" key="14">
    <source>
        <dbReference type="PROSITE" id="PS50902"/>
    </source>
</evidence>
<comment type="cofactor">
    <cofactor evidence="2">
        <name>FAD</name>
        <dbReference type="ChEBI" id="CHEBI:57692"/>
    </cofactor>
</comment>
<evidence type="ECO:0000256" key="13">
    <source>
        <dbReference type="SAM" id="MobiDB-lite"/>
    </source>
</evidence>
<dbReference type="GO" id="GO:0009086">
    <property type="term" value="P:methionine biosynthetic process"/>
    <property type="evidence" value="ECO:0007669"/>
    <property type="project" value="UniProtKB-KW"/>
</dbReference>
<dbReference type="GO" id="GO:0050660">
    <property type="term" value="F:flavin adenine dinucleotide binding"/>
    <property type="evidence" value="ECO:0007669"/>
    <property type="project" value="TreeGrafter"/>
</dbReference>
<dbReference type="SUPFAM" id="SSF52218">
    <property type="entry name" value="Flavoproteins"/>
    <property type="match status" value="1"/>
</dbReference>
<organism evidence="16">
    <name type="scientific">Hirondellea gigas</name>
    <dbReference type="NCBI Taxonomy" id="1518452"/>
    <lineage>
        <taxon>Eukaryota</taxon>
        <taxon>Metazoa</taxon>
        <taxon>Ecdysozoa</taxon>
        <taxon>Arthropoda</taxon>
        <taxon>Crustacea</taxon>
        <taxon>Multicrustacea</taxon>
        <taxon>Malacostraca</taxon>
        <taxon>Eumalacostraca</taxon>
        <taxon>Peracarida</taxon>
        <taxon>Amphipoda</taxon>
        <taxon>Amphilochidea</taxon>
        <taxon>Lysianassida</taxon>
        <taxon>Lysianassidira</taxon>
        <taxon>Lysianassoidea</taxon>
        <taxon>Lysianassidae</taxon>
        <taxon>Hirondellea</taxon>
    </lineage>
</organism>
<feature type="domain" description="FAD-binding FR-type" evidence="15">
    <location>
        <begin position="449"/>
        <end position="702"/>
    </location>
</feature>
<dbReference type="FunFam" id="1.20.990.10:FF:000007">
    <property type="entry name" value="Methionine synthase reductase"/>
    <property type="match status" value="1"/>
</dbReference>
<evidence type="ECO:0000313" key="17">
    <source>
        <dbReference type="EMBL" id="LAC22425.1"/>
    </source>
</evidence>
<dbReference type="InterPro" id="IPR039261">
    <property type="entry name" value="FNR_nucleotide-bd"/>
</dbReference>
<evidence type="ECO:0000256" key="4">
    <source>
        <dbReference type="ARBA" id="ARBA00022630"/>
    </source>
</evidence>
<feature type="region of interest" description="Disordered" evidence="13">
    <location>
        <begin position="262"/>
        <end position="284"/>
    </location>
</feature>
<dbReference type="Pfam" id="PF00258">
    <property type="entry name" value="Flavodoxin_1"/>
    <property type="match status" value="2"/>
</dbReference>
<name>A0A2P2I1Y2_9CRUS</name>
<dbReference type="EC" id="1.16.1.8" evidence="11"/>
<evidence type="ECO:0000256" key="8">
    <source>
        <dbReference type="ARBA" id="ARBA00022857"/>
    </source>
</evidence>
<evidence type="ECO:0000313" key="16">
    <source>
        <dbReference type="EMBL" id="LAB68028.1"/>
    </source>
</evidence>
<feature type="region of interest" description="Disordered" evidence="13">
    <location>
        <begin position="117"/>
        <end position="137"/>
    </location>
</feature>
<evidence type="ECO:0000259" key="15">
    <source>
        <dbReference type="PROSITE" id="PS51384"/>
    </source>
</evidence>
<comment type="cofactor">
    <cofactor evidence="1">
        <name>FMN</name>
        <dbReference type="ChEBI" id="CHEBI:58210"/>
    </cofactor>
</comment>
<dbReference type="Gene3D" id="3.40.50.80">
    <property type="entry name" value="Nucleotide-binding domain of ferredoxin-NADP reductase (FNR) module"/>
    <property type="match status" value="1"/>
</dbReference>
<reference evidence="16" key="2">
    <citation type="journal article" date="2018" name="Biosci. Biotechnol. Biochem.">
        <title>Polysaccharide hydrolase of the hadal zone amphipods Hirondellea gigas.</title>
        <authorList>
            <person name="Kobayashi H."/>
            <person name="Nagahama T."/>
            <person name="Arai W."/>
            <person name="Sasagawa Y."/>
            <person name="Umeda M."/>
            <person name="Hayashi T."/>
            <person name="Nikaido I."/>
            <person name="Watanabe H."/>
            <person name="Oguri K."/>
            <person name="Kitazato H."/>
            <person name="Fujioka K."/>
            <person name="Kido Y."/>
            <person name="Takami H."/>
        </authorList>
    </citation>
    <scope>NUCLEOTIDE SEQUENCE</scope>
    <source>
        <tissue evidence="16">Whole body</tissue>
    </source>
</reference>
<dbReference type="GO" id="GO:0005829">
    <property type="term" value="C:cytosol"/>
    <property type="evidence" value="ECO:0007669"/>
    <property type="project" value="TreeGrafter"/>
</dbReference>
<dbReference type="InterPro" id="IPR001433">
    <property type="entry name" value="OxRdtase_FAD/NAD-bd"/>
</dbReference>
<dbReference type="PANTHER" id="PTHR19384">
    <property type="entry name" value="NITRIC OXIDE SYNTHASE-RELATED"/>
    <property type="match status" value="1"/>
</dbReference>
<sequence>MICKESWLLVLYASQQGNAKAIAEDLHEECSSHNIAATLYCISQLEKDPSILLSHNCTIFIAATTGDGEPPDTARKFWRSLYKRNTTAIAHSSSENKPQSVTTLQPLINEEQQNITDNLNSSSSSASQSSTETDEQLADKKILESNLSINAKDLTISSDNSKEIATTKSSSRVKESLSISAKFCSSVFSDLSALRYTVLGLGDTNYTNFCNFGKDLDERLHNLGAERFYPCGWADDGTGLEIVIEPWMEGIWSAVGAQLAAKKPEKKRSQKESTDYSTGDDNLPHKDTNYLQILEQPKADKVAIELTNVNKVKKADFADHFKSDPSINDDRKPIKFDNNNSAQNFDNSTKNDTRKDSHNESIVNEDLIDGIKQLKLSSVSRETFAFTIDNVWRDNHALLQLGLPIETKLTIPRINTYGSIEVQFYDSEFDSKDNRNQYQNGVPLPSADTELINSKILEFISLSKCEVGKEVKNALEVVLELNKDCEFKYQPGDTIGVLVHNNAEEVSMVLDVLGVTQPDRCCQLSKSPTAKKAVPVHLAHCSSLRELFTWCIDFRCVPKKAVLLHLYDCTTDPHERRCLQELISREGAEFYRTKILEARLSFFDLLTVFVSCRPKLSALLEILPRLLPRSYSLTSSPLAEKHRISFVFNLVVIPSSSNIFKQRHGLCTGELNRIYQDYLLRSSITSPQLRVYLRTSKTFRLPVDPSKPIILVGPGTGVAPLVGFLRHRQLALKQGQLILEQLGESWLFFGCRYSGLDELFSREIEEFKASGVLRHLHVCYSRDPKSEVRYVQHLISAESASLSQAIVCDDARVYVCGDAAGMAKDVHNAFSYILAQKLKSSQEGLKFITQMQKDKTYLQDVWT</sequence>
<dbReference type="GO" id="GO:0030586">
    <property type="term" value="F:[methionine synthase] reductase (NADPH) activity"/>
    <property type="evidence" value="ECO:0007669"/>
    <property type="project" value="UniProtKB-EC"/>
</dbReference>
<dbReference type="SUPFAM" id="SSF52343">
    <property type="entry name" value="Ferredoxin reductase-like, C-terminal NADP-linked domain"/>
    <property type="match status" value="1"/>
</dbReference>
<evidence type="ECO:0000256" key="7">
    <source>
        <dbReference type="ARBA" id="ARBA00022827"/>
    </source>
</evidence>
<keyword evidence="8" id="KW-0521">NADP</keyword>
<feature type="domain" description="Flavodoxin-like" evidence="14">
    <location>
        <begin position="8"/>
        <end position="252"/>
    </location>
</feature>
<dbReference type="InterPro" id="IPR029039">
    <property type="entry name" value="Flavoprotein-like_sf"/>
</dbReference>
<feature type="compositionally biased region" description="Polar residues" evidence="13">
    <location>
        <begin position="337"/>
        <end position="348"/>
    </location>
</feature>
<feature type="compositionally biased region" description="Basic and acidic residues" evidence="13">
    <location>
        <begin position="320"/>
        <end position="335"/>
    </location>
</feature>
<dbReference type="Pfam" id="PF00667">
    <property type="entry name" value="FAD_binding_1"/>
    <property type="match status" value="1"/>
</dbReference>
<dbReference type="InterPro" id="IPR001094">
    <property type="entry name" value="Flavdoxin-like"/>
</dbReference>
<evidence type="ECO:0000256" key="5">
    <source>
        <dbReference type="ARBA" id="ARBA00022643"/>
    </source>
</evidence>
<evidence type="ECO:0000256" key="6">
    <source>
        <dbReference type="ARBA" id="ARBA00022691"/>
    </source>
</evidence>
<evidence type="ECO:0000256" key="1">
    <source>
        <dbReference type="ARBA" id="ARBA00001917"/>
    </source>
</evidence>
<evidence type="ECO:0000256" key="11">
    <source>
        <dbReference type="ARBA" id="ARBA00039088"/>
    </source>
</evidence>
<dbReference type="Gene3D" id="1.20.990.10">
    <property type="entry name" value="NADPH-cytochrome p450 Reductase, Chain A, domain 3"/>
    <property type="match status" value="1"/>
</dbReference>
<dbReference type="SUPFAM" id="SSF63380">
    <property type="entry name" value="Riboflavin synthase domain-like"/>
    <property type="match status" value="1"/>
</dbReference>
<keyword evidence="4" id="KW-0285">Flavoprotein</keyword>
<feature type="compositionally biased region" description="Low complexity" evidence="13">
    <location>
        <begin position="121"/>
        <end position="130"/>
    </location>
</feature>
<keyword evidence="9" id="KW-0560">Oxidoreductase</keyword>
<evidence type="ECO:0000256" key="9">
    <source>
        <dbReference type="ARBA" id="ARBA00023002"/>
    </source>
</evidence>
<dbReference type="InterPro" id="IPR008254">
    <property type="entry name" value="Flavodoxin/NO_synth"/>
</dbReference>
<dbReference type="EMBL" id="IACT01003176">
    <property type="protein sequence ID" value="LAC22425.1"/>
    <property type="molecule type" value="mRNA"/>
</dbReference>
<dbReference type="InterPro" id="IPR017938">
    <property type="entry name" value="Riboflavin_synthase-like_b-brl"/>
</dbReference>
<dbReference type="PRINTS" id="PR00371">
    <property type="entry name" value="FPNCR"/>
</dbReference>
<evidence type="ECO:0000256" key="10">
    <source>
        <dbReference type="ARBA" id="ARBA00023167"/>
    </source>
</evidence>
<keyword evidence="5" id="KW-0288">FMN</keyword>
<dbReference type="InterPro" id="IPR003097">
    <property type="entry name" value="CysJ-like_FAD-binding"/>
</dbReference>
<evidence type="ECO:0000256" key="12">
    <source>
        <dbReference type="ARBA" id="ARBA00040659"/>
    </source>
</evidence>
<protein>
    <recommendedName>
        <fullName evidence="12">Methionine synthase reductase</fullName>
        <ecNumber evidence="11">1.16.1.8</ecNumber>
    </recommendedName>
</protein>
<dbReference type="PROSITE" id="PS50902">
    <property type="entry name" value="FLAVODOXIN_LIKE"/>
    <property type="match status" value="1"/>
</dbReference>
<proteinExistence type="evidence at transcript level"/>
<accession>A0A2P2I1Y2</accession>
<dbReference type="AlphaFoldDB" id="A0A2P2I1Y2"/>
<dbReference type="Gene3D" id="3.40.50.360">
    <property type="match status" value="1"/>
</dbReference>
<dbReference type="InterPro" id="IPR001709">
    <property type="entry name" value="Flavoprot_Pyr_Nucl_cyt_Rdtase"/>
</dbReference>
<keyword evidence="3" id="KW-0028">Amino-acid biosynthesis</keyword>
<dbReference type="EMBL" id="IACF01002372">
    <property type="protein sequence ID" value="LAB68028.1"/>
    <property type="molecule type" value="mRNA"/>
</dbReference>
<dbReference type="GO" id="GO:0050667">
    <property type="term" value="P:homocysteine metabolic process"/>
    <property type="evidence" value="ECO:0007669"/>
    <property type="project" value="TreeGrafter"/>
</dbReference>
<feature type="compositionally biased region" description="Basic and acidic residues" evidence="13">
    <location>
        <begin position="349"/>
        <end position="358"/>
    </location>
</feature>
<keyword evidence="6" id="KW-0949">S-adenosyl-L-methionine</keyword>
<keyword evidence="10" id="KW-0486">Methionine biosynthesis</keyword>
<evidence type="ECO:0000256" key="2">
    <source>
        <dbReference type="ARBA" id="ARBA00001974"/>
    </source>
</evidence>
<dbReference type="Gene3D" id="2.40.30.10">
    <property type="entry name" value="Translation factors"/>
    <property type="match status" value="1"/>
</dbReference>
<dbReference type="PRINTS" id="PR00369">
    <property type="entry name" value="FLAVODOXIN"/>
</dbReference>
<dbReference type="Pfam" id="PF00175">
    <property type="entry name" value="NAD_binding_1"/>
    <property type="match status" value="1"/>
</dbReference>
<dbReference type="PROSITE" id="PS51384">
    <property type="entry name" value="FAD_FR"/>
    <property type="match status" value="1"/>
</dbReference>
<dbReference type="InterPro" id="IPR017927">
    <property type="entry name" value="FAD-bd_FR_type"/>
</dbReference>
<evidence type="ECO:0000256" key="3">
    <source>
        <dbReference type="ARBA" id="ARBA00022605"/>
    </source>
</evidence>